<dbReference type="NCBIfam" id="TIGR01214">
    <property type="entry name" value="rmlD"/>
    <property type="match status" value="1"/>
</dbReference>
<dbReference type="Proteomes" id="UP001179280">
    <property type="component" value="Unassembled WGS sequence"/>
</dbReference>
<gene>
    <name evidence="4" type="ORF">JOC54_003265</name>
</gene>
<dbReference type="InterPro" id="IPR029903">
    <property type="entry name" value="RmlD-like-bd"/>
</dbReference>
<dbReference type="PANTHER" id="PTHR10491">
    <property type="entry name" value="DTDP-4-DEHYDRORHAMNOSE REDUCTASE"/>
    <property type="match status" value="1"/>
</dbReference>
<protein>
    <recommendedName>
        <fullName evidence="2">dTDP-4-dehydrorhamnose reductase</fullName>
        <ecNumber evidence="2">1.1.1.133</ecNumber>
    </recommendedName>
</protein>
<proteinExistence type="inferred from homology"/>
<dbReference type="RefSeq" id="WP_204467370.1">
    <property type="nucleotide sequence ID" value="NZ_JAFBCV010000011.1"/>
</dbReference>
<dbReference type="InterPro" id="IPR005913">
    <property type="entry name" value="dTDP_dehydrorham_reduct"/>
</dbReference>
<dbReference type="Gene3D" id="3.90.25.10">
    <property type="entry name" value="UDP-galactose 4-epimerase, domain 1"/>
    <property type="match status" value="1"/>
</dbReference>
<dbReference type="EC" id="1.1.1.133" evidence="2"/>
<comment type="function">
    <text evidence="2">Catalyzes the reduction of dTDP-6-deoxy-L-lyxo-4-hexulose to yield dTDP-L-rhamnose.</text>
</comment>
<reference evidence="4" key="1">
    <citation type="submission" date="2021-01" db="EMBL/GenBank/DDBJ databases">
        <title>Genomic Encyclopedia of Type Strains, Phase IV (KMG-IV): sequencing the most valuable type-strain genomes for metagenomic binning, comparative biology and taxonomic classification.</title>
        <authorList>
            <person name="Goeker M."/>
        </authorList>
    </citation>
    <scope>NUCLEOTIDE SEQUENCE</scope>
    <source>
        <strain evidence="4">DSM 21943</strain>
    </source>
</reference>
<dbReference type="Gene3D" id="3.40.50.720">
    <property type="entry name" value="NAD(P)-binding Rossmann-like Domain"/>
    <property type="match status" value="1"/>
</dbReference>
<evidence type="ECO:0000313" key="4">
    <source>
        <dbReference type="EMBL" id="MBM7839985.1"/>
    </source>
</evidence>
<feature type="domain" description="RmlD-like substrate binding" evidence="3">
    <location>
        <begin position="1"/>
        <end position="277"/>
    </location>
</feature>
<dbReference type="GO" id="GO:0008831">
    <property type="term" value="F:dTDP-4-dehydrorhamnose reductase activity"/>
    <property type="evidence" value="ECO:0007669"/>
    <property type="project" value="UniProtKB-EC"/>
</dbReference>
<evidence type="ECO:0000259" key="3">
    <source>
        <dbReference type="Pfam" id="PF04321"/>
    </source>
</evidence>
<dbReference type="SUPFAM" id="SSF51735">
    <property type="entry name" value="NAD(P)-binding Rossmann-fold domains"/>
    <property type="match status" value="1"/>
</dbReference>
<dbReference type="InterPro" id="IPR036291">
    <property type="entry name" value="NAD(P)-bd_dom_sf"/>
</dbReference>
<comment type="pathway">
    <text evidence="2">Carbohydrate biosynthesis; dTDP-L-rhamnose biosynthesis.</text>
</comment>
<dbReference type="EMBL" id="JAFBCV010000011">
    <property type="protein sequence ID" value="MBM7839985.1"/>
    <property type="molecule type" value="Genomic_DNA"/>
</dbReference>
<dbReference type="CDD" id="cd05254">
    <property type="entry name" value="dTDP_HR_like_SDR_e"/>
    <property type="match status" value="1"/>
</dbReference>
<sequence>MRILVTGAKGQLGSAVVRCASSAGMEVLAYSRDELDITNSALVESMLFREQPDVVIHCAAYTHVDQAEVEVDTTYQVNAVGTRNLVFAAEAIQAKFVYISTDYVFDGQAKAPIDEWTMTAPIGVYGRSKLAGETYVRDLHSRFFIVRTSWVFGHQGKNFVKTMMRLGDEKEQLKVVADQIGSPTYAEDLAEAILSLIKSNCFGVYHISNSGACSWHEFAEAIFSYTKQPISVIPCTTEEFPSLAPRPAYSAFAHQSLKLNGFKEMRHWRDALLTYLKVEKRQK</sequence>
<keyword evidence="2 4" id="KW-0560">Oxidoreductase</keyword>
<evidence type="ECO:0000256" key="2">
    <source>
        <dbReference type="RuleBase" id="RU364082"/>
    </source>
</evidence>
<keyword evidence="5" id="KW-1185">Reference proteome</keyword>
<keyword evidence="2" id="KW-0521">NADP</keyword>
<evidence type="ECO:0000313" key="5">
    <source>
        <dbReference type="Proteomes" id="UP001179280"/>
    </source>
</evidence>
<organism evidence="4 5">
    <name type="scientific">Shouchella xiaoxiensis</name>
    <dbReference type="NCBI Taxonomy" id="766895"/>
    <lineage>
        <taxon>Bacteria</taxon>
        <taxon>Bacillati</taxon>
        <taxon>Bacillota</taxon>
        <taxon>Bacilli</taxon>
        <taxon>Bacillales</taxon>
        <taxon>Bacillaceae</taxon>
        <taxon>Shouchella</taxon>
    </lineage>
</organism>
<name>A0ABS2SYZ6_9BACI</name>
<dbReference type="Pfam" id="PF04321">
    <property type="entry name" value="RmlD_sub_bind"/>
    <property type="match status" value="1"/>
</dbReference>
<comment type="similarity">
    <text evidence="1 2">Belongs to the dTDP-4-dehydrorhamnose reductase family.</text>
</comment>
<dbReference type="PANTHER" id="PTHR10491:SF4">
    <property type="entry name" value="METHIONINE ADENOSYLTRANSFERASE 2 SUBUNIT BETA"/>
    <property type="match status" value="1"/>
</dbReference>
<evidence type="ECO:0000256" key="1">
    <source>
        <dbReference type="ARBA" id="ARBA00010944"/>
    </source>
</evidence>
<comment type="caution">
    <text evidence="4">The sequence shown here is derived from an EMBL/GenBank/DDBJ whole genome shotgun (WGS) entry which is preliminary data.</text>
</comment>
<accession>A0ABS2SYZ6</accession>